<protein>
    <submittedName>
        <fullName evidence="1">Putative secreted protein</fullName>
    </submittedName>
</protein>
<name>A0A2M4B5E1_9DIPT</name>
<accession>A0A2M4B5E1</accession>
<organism evidence="1">
    <name type="scientific">Anopheles triannulatus</name>
    <dbReference type="NCBI Taxonomy" id="58253"/>
    <lineage>
        <taxon>Eukaryota</taxon>
        <taxon>Metazoa</taxon>
        <taxon>Ecdysozoa</taxon>
        <taxon>Arthropoda</taxon>
        <taxon>Hexapoda</taxon>
        <taxon>Insecta</taxon>
        <taxon>Pterygota</taxon>
        <taxon>Neoptera</taxon>
        <taxon>Endopterygota</taxon>
        <taxon>Diptera</taxon>
        <taxon>Nematocera</taxon>
        <taxon>Culicoidea</taxon>
        <taxon>Culicidae</taxon>
        <taxon>Anophelinae</taxon>
        <taxon>Anopheles</taxon>
    </lineage>
</organism>
<sequence>MVGGGGVVFLLWTTHTHTNARTQSHTEGGGRAILGSLLLRNKGDRTVTARTLRGCYYTVPRIPRCGFARTHARCCTGLR</sequence>
<proteinExistence type="predicted"/>
<dbReference type="EMBL" id="GGFK01014935">
    <property type="protein sequence ID" value="MBW48256.1"/>
    <property type="molecule type" value="Transcribed_RNA"/>
</dbReference>
<reference evidence="1" key="1">
    <citation type="submission" date="2018-01" db="EMBL/GenBank/DDBJ databases">
        <title>An insight into the sialome of Amazonian anophelines.</title>
        <authorList>
            <person name="Ribeiro J.M."/>
            <person name="Scarpassa V."/>
            <person name="Calvo E."/>
        </authorList>
    </citation>
    <scope>NUCLEOTIDE SEQUENCE</scope>
    <source>
        <tissue evidence="1">Salivary glands</tissue>
    </source>
</reference>
<dbReference type="AlphaFoldDB" id="A0A2M4B5E1"/>
<evidence type="ECO:0000313" key="1">
    <source>
        <dbReference type="EMBL" id="MBW48256.1"/>
    </source>
</evidence>